<protein>
    <submittedName>
        <fullName evidence="3">Glycerol-3-phosphate dehydrogenase</fullName>
    </submittedName>
</protein>
<keyword evidence="4" id="KW-1185">Reference proteome</keyword>
<dbReference type="SUPFAM" id="SSF51905">
    <property type="entry name" value="FAD/NAD(P)-binding domain"/>
    <property type="match status" value="1"/>
</dbReference>
<dbReference type="InterPro" id="IPR036188">
    <property type="entry name" value="FAD/NAD-bd_sf"/>
</dbReference>
<feature type="domain" description="BFD-like [2Fe-2S]-binding" evidence="2">
    <location>
        <begin position="412"/>
        <end position="464"/>
    </location>
</feature>
<organism evidence="3 4">
    <name type="scientific">Pelolinea submarina</name>
    <dbReference type="NCBI Taxonomy" id="913107"/>
    <lineage>
        <taxon>Bacteria</taxon>
        <taxon>Bacillati</taxon>
        <taxon>Chloroflexota</taxon>
        <taxon>Anaerolineae</taxon>
        <taxon>Anaerolineales</taxon>
        <taxon>Anaerolineaceae</taxon>
        <taxon>Pelolinea</taxon>
    </lineage>
</organism>
<dbReference type="PROSITE" id="PS51257">
    <property type="entry name" value="PROKAR_LIPOPROTEIN"/>
    <property type="match status" value="1"/>
</dbReference>
<dbReference type="InterPro" id="IPR041854">
    <property type="entry name" value="BFD-like_2Fe2S-bd_dom_sf"/>
</dbReference>
<proteinExistence type="predicted"/>
<dbReference type="InterPro" id="IPR006076">
    <property type="entry name" value="FAD-dep_OxRdtase"/>
</dbReference>
<name>A0A347ZNN6_9CHLR</name>
<dbReference type="CDD" id="cd19946">
    <property type="entry name" value="GlpA-like_Fer2_BFD-like"/>
    <property type="match status" value="1"/>
</dbReference>
<evidence type="ECO:0000259" key="2">
    <source>
        <dbReference type="Pfam" id="PF04324"/>
    </source>
</evidence>
<dbReference type="Proteomes" id="UP000256388">
    <property type="component" value="Unassembled WGS sequence"/>
</dbReference>
<dbReference type="Pfam" id="PF04324">
    <property type="entry name" value="Fer2_BFD"/>
    <property type="match status" value="1"/>
</dbReference>
<reference evidence="3 4" key="1">
    <citation type="submission" date="2018-08" db="EMBL/GenBank/DDBJ databases">
        <title>Genomic Encyclopedia of Type Strains, Phase IV (KMG-IV): sequencing the most valuable type-strain genomes for metagenomic binning, comparative biology and taxonomic classification.</title>
        <authorList>
            <person name="Goeker M."/>
        </authorList>
    </citation>
    <scope>NUCLEOTIDE SEQUENCE [LARGE SCALE GENOMIC DNA]</scope>
    <source>
        <strain evidence="3 4">DSM 23923</strain>
    </source>
</reference>
<feature type="domain" description="FAD dependent oxidoreductase" evidence="1">
    <location>
        <begin position="6"/>
        <end position="366"/>
    </location>
</feature>
<accession>A0A347ZNN6</accession>
<dbReference type="Gene3D" id="1.10.10.1100">
    <property type="entry name" value="BFD-like [2Fe-2S]-binding domain"/>
    <property type="match status" value="1"/>
</dbReference>
<evidence type="ECO:0000259" key="1">
    <source>
        <dbReference type="Pfam" id="PF01266"/>
    </source>
</evidence>
<dbReference type="OrthoDB" id="9801699at2"/>
<sequence>MVEKYDVIIIGGGVVGCMTARFLSRYELDILLIEKASDIGSATSAANTALVHPGYDPVSGSLKARMNVAAVPLWPGLSAELNFNYERSGDYVVAIGPEELPKLDELFERGKRNGVNGMHFVSGDEMRRREPLMNPDVSGALFAETGSICDPFGATLAAAENAIMNGVTLMRETAFEDFIIQDKRIVGVRTNRGDFSCRWAINCAGLYSDFVMHKAGVRPDFKITPRKGEYLILDRAEFQLRSVYFPVPNEVSKGILATNTVHGNAILGPTAHEQVDREDKANSSDGLQEVMEGARKLIPAIEPRHVIATFAGLRAAGNAPCDTPGVDYRHDFIVEIPAEVRGLVNLGGIESPGLSSSPAIALRVIDLLRDAGEPLKEKKDWNPIRPARPRFRHMSYAERQAVIQKDDRYGRMVCRCENVTEGEIVAEVHAPIPANSYDAIKRRTWLGTGRCQGGFDLPRVTHILARELGQSELEMTKKGPGSAFLTRLTKQVEESHD</sequence>
<dbReference type="Gene3D" id="3.50.50.60">
    <property type="entry name" value="FAD/NAD(P)-binding domain"/>
    <property type="match status" value="1"/>
</dbReference>
<dbReference type="PANTHER" id="PTHR42720">
    <property type="entry name" value="GLYCEROL-3-PHOSPHATE DEHYDROGENASE"/>
    <property type="match status" value="1"/>
</dbReference>
<dbReference type="Pfam" id="PF01266">
    <property type="entry name" value="DAO"/>
    <property type="match status" value="1"/>
</dbReference>
<comment type="caution">
    <text evidence="3">The sequence shown here is derived from an EMBL/GenBank/DDBJ whole genome shotgun (WGS) entry which is preliminary data.</text>
</comment>
<dbReference type="EMBL" id="QUMS01000002">
    <property type="protein sequence ID" value="REG08520.1"/>
    <property type="molecule type" value="Genomic_DNA"/>
</dbReference>
<dbReference type="Gene3D" id="3.30.9.10">
    <property type="entry name" value="D-Amino Acid Oxidase, subunit A, domain 2"/>
    <property type="match status" value="1"/>
</dbReference>
<evidence type="ECO:0000313" key="4">
    <source>
        <dbReference type="Proteomes" id="UP000256388"/>
    </source>
</evidence>
<dbReference type="InterPro" id="IPR007419">
    <property type="entry name" value="BFD-like_2Fe2S-bd_dom"/>
</dbReference>
<dbReference type="RefSeq" id="WP_116225173.1">
    <property type="nucleotide sequence ID" value="NZ_AP018437.1"/>
</dbReference>
<dbReference type="AlphaFoldDB" id="A0A347ZNN6"/>
<evidence type="ECO:0000313" key="3">
    <source>
        <dbReference type="EMBL" id="REG08520.1"/>
    </source>
</evidence>
<dbReference type="InterPro" id="IPR052745">
    <property type="entry name" value="G3P_Oxidase/Oxidoreductase"/>
</dbReference>
<dbReference type="SUPFAM" id="SSF54373">
    <property type="entry name" value="FAD-linked reductases, C-terminal domain"/>
    <property type="match status" value="1"/>
</dbReference>
<dbReference type="PANTHER" id="PTHR42720:SF1">
    <property type="entry name" value="GLYCEROL 3-PHOSPHATE OXIDASE"/>
    <property type="match status" value="1"/>
</dbReference>
<gene>
    <name evidence="3" type="ORF">DFR64_1888</name>
</gene>